<name>A0ABR2HMG6_9EUKA</name>
<organism evidence="1 2">
    <name type="scientific">Tritrichomonas musculus</name>
    <dbReference type="NCBI Taxonomy" id="1915356"/>
    <lineage>
        <taxon>Eukaryota</taxon>
        <taxon>Metamonada</taxon>
        <taxon>Parabasalia</taxon>
        <taxon>Tritrichomonadida</taxon>
        <taxon>Tritrichomonadidae</taxon>
        <taxon>Tritrichomonas</taxon>
    </lineage>
</organism>
<keyword evidence="2" id="KW-1185">Reference proteome</keyword>
<evidence type="ECO:0000313" key="1">
    <source>
        <dbReference type="EMBL" id="KAK8849857.1"/>
    </source>
</evidence>
<comment type="caution">
    <text evidence="1">The sequence shown here is derived from an EMBL/GenBank/DDBJ whole genome shotgun (WGS) entry which is preliminary data.</text>
</comment>
<dbReference type="EMBL" id="JAPFFF010000025">
    <property type="protein sequence ID" value="KAK8849857.1"/>
    <property type="molecule type" value="Genomic_DNA"/>
</dbReference>
<evidence type="ECO:0000313" key="2">
    <source>
        <dbReference type="Proteomes" id="UP001470230"/>
    </source>
</evidence>
<reference evidence="1 2" key="1">
    <citation type="submission" date="2024-04" db="EMBL/GenBank/DDBJ databases">
        <title>Tritrichomonas musculus Genome.</title>
        <authorList>
            <person name="Alves-Ferreira E."/>
            <person name="Grigg M."/>
            <person name="Lorenzi H."/>
            <person name="Galac M."/>
        </authorList>
    </citation>
    <scope>NUCLEOTIDE SEQUENCE [LARGE SCALE GENOMIC DNA]</scope>
    <source>
        <strain evidence="1 2">EAF2021</strain>
    </source>
</reference>
<sequence>MLGLLLTLYSMSIDPDLLPGGWKSIPIDSEQVRLIRPYLDRNLPHLFPEIGQKGYEISFAKLQIVNGMFIQLTINISTTLCFDLTLFVDQQNKITISEIQCLSKAKPIMGGFKWVSSMLFSSNDLYRLAKTIQKKMNLLVSKSGTVLVYRKQVVNGIKEHVIFMDSNHNIFSAIIIRKPYCLTDELVSAYPIY</sequence>
<protein>
    <submittedName>
        <fullName evidence="1">Uncharacterized protein</fullName>
    </submittedName>
</protein>
<accession>A0ABR2HMG6</accession>
<proteinExistence type="predicted"/>
<dbReference type="Proteomes" id="UP001470230">
    <property type="component" value="Unassembled WGS sequence"/>
</dbReference>
<gene>
    <name evidence="1" type="ORF">M9Y10_018443</name>
</gene>